<evidence type="ECO:0000313" key="2">
    <source>
        <dbReference type="Proteomes" id="UP001163321"/>
    </source>
</evidence>
<reference evidence="1 2" key="1">
    <citation type="journal article" date="2022" name="bioRxiv">
        <title>The genome of the oomycete Peronosclerospora sorghi, a cosmopolitan pathogen of maize and sorghum, is inflated with dispersed pseudogenes.</title>
        <authorList>
            <person name="Fletcher K."/>
            <person name="Martin F."/>
            <person name="Isakeit T."/>
            <person name="Cavanaugh K."/>
            <person name="Magill C."/>
            <person name="Michelmore R."/>
        </authorList>
    </citation>
    <scope>NUCLEOTIDE SEQUENCE [LARGE SCALE GENOMIC DNA]</scope>
    <source>
        <strain evidence="1">P6</strain>
    </source>
</reference>
<name>A0ACC0W9F1_9STRA</name>
<comment type="caution">
    <text evidence="1">The sequence shown here is derived from an EMBL/GenBank/DDBJ whole genome shotgun (WGS) entry which is preliminary data.</text>
</comment>
<protein>
    <submittedName>
        <fullName evidence="1">Uncharacterized protein</fullName>
    </submittedName>
</protein>
<gene>
    <name evidence="1" type="ORF">PsorP6_008073</name>
</gene>
<sequence>MTKAPSRDLGVERTLVIGNAVDDLINQETFLLQFMRRTTKSLAPEHPRRSKRGQNGFSFDHVLETDRSDLTVDENVTSSVWLLEVATFHCEPTRFQRIQPTNVSVAAVHGTTKLAVRFNSPVHDASASFDSY</sequence>
<keyword evidence="2" id="KW-1185">Reference proteome</keyword>
<organism evidence="1 2">
    <name type="scientific">Peronosclerospora sorghi</name>
    <dbReference type="NCBI Taxonomy" id="230839"/>
    <lineage>
        <taxon>Eukaryota</taxon>
        <taxon>Sar</taxon>
        <taxon>Stramenopiles</taxon>
        <taxon>Oomycota</taxon>
        <taxon>Peronosporomycetes</taxon>
        <taxon>Peronosporales</taxon>
        <taxon>Peronosporaceae</taxon>
        <taxon>Peronosclerospora</taxon>
    </lineage>
</organism>
<accession>A0ACC0W9F1</accession>
<dbReference type="EMBL" id="CM047582">
    <property type="protein sequence ID" value="KAI9914656.1"/>
    <property type="molecule type" value="Genomic_DNA"/>
</dbReference>
<dbReference type="Proteomes" id="UP001163321">
    <property type="component" value="Chromosome 3"/>
</dbReference>
<proteinExistence type="predicted"/>
<evidence type="ECO:0000313" key="1">
    <source>
        <dbReference type="EMBL" id="KAI9914656.1"/>
    </source>
</evidence>